<feature type="chain" id="PRO_5046627301" evidence="1">
    <location>
        <begin position="20"/>
        <end position="249"/>
    </location>
</feature>
<organism evidence="3 4">
    <name type="scientific">Algoriphagus sediminis</name>
    <dbReference type="NCBI Taxonomy" id="3057113"/>
    <lineage>
        <taxon>Bacteria</taxon>
        <taxon>Pseudomonadati</taxon>
        <taxon>Bacteroidota</taxon>
        <taxon>Cytophagia</taxon>
        <taxon>Cytophagales</taxon>
        <taxon>Cyclobacteriaceae</taxon>
        <taxon>Algoriphagus</taxon>
    </lineage>
</organism>
<dbReference type="RefSeq" id="WP_289998573.1">
    <property type="nucleotide sequence ID" value="NZ_JAUEPH010000001.1"/>
</dbReference>
<reference evidence="3" key="1">
    <citation type="submission" date="2023-06" db="EMBL/GenBank/DDBJ databases">
        <title>Robiginitalea aurantiacus sp. nov. and Algoriphagus sediminis sp. nov., isolated from coastal sediment.</title>
        <authorList>
            <person name="Zhou Z.Y."/>
            <person name="An J."/>
            <person name="Jia Y.W."/>
            <person name="Du Z.J."/>
        </authorList>
    </citation>
    <scope>NUCLEOTIDE SEQUENCE</scope>
    <source>
        <strain evidence="3">C2-7</strain>
    </source>
</reference>
<evidence type="ECO:0000313" key="4">
    <source>
        <dbReference type="Proteomes" id="UP001171916"/>
    </source>
</evidence>
<keyword evidence="1" id="KW-0732">Signal</keyword>
<dbReference type="Proteomes" id="UP001171916">
    <property type="component" value="Unassembled WGS sequence"/>
</dbReference>
<feature type="domain" description="Outer membrane protein beta-barrel" evidence="2">
    <location>
        <begin position="19"/>
        <end position="225"/>
    </location>
</feature>
<gene>
    <name evidence="3" type="ORF">QVH07_02615</name>
</gene>
<comment type="caution">
    <text evidence="3">The sequence shown here is derived from an EMBL/GenBank/DDBJ whole genome shotgun (WGS) entry which is preliminary data.</text>
</comment>
<protein>
    <submittedName>
        <fullName evidence="3">Porin family protein</fullName>
    </submittedName>
</protein>
<dbReference type="InterPro" id="IPR025665">
    <property type="entry name" value="Beta-barrel_OMP_2"/>
</dbReference>
<evidence type="ECO:0000313" key="3">
    <source>
        <dbReference type="EMBL" id="MDN3203020.1"/>
    </source>
</evidence>
<evidence type="ECO:0000259" key="2">
    <source>
        <dbReference type="Pfam" id="PF13568"/>
    </source>
</evidence>
<dbReference type="EMBL" id="JAUEPH010000001">
    <property type="protein sequence ID" value="MDN3203020.1"/>
    <property type="molecule type" value="Genomic_DNA"/>
</dbReference>
<accession>A0ABT7Y944</accession>
<keyword evidence="4" id="KW-1185">Reference proteome</keyword>
<proteinExistence type="predicted"/>
<feature type="signal peptide" evidence="1">
    <location>
        <begin position="1"/>
        <end position="19"/>
    </location>
</feature>
<name>A0ABT7Y944_9BACT</name>
<evidence type="ECO:0000256" key="1">
    <source>
        <dbReference type="SAM" id="SignalP"/>
    </source>
</evidence>
<dbReference type="Pfam" id="PF13568">
    <property type="entry name" value="OMP_b-brl_2"/>
    <property type="match status" value="1"/>
</dbReference>
<sequence length="249" mass="27974">MKKIYTLFFLIFLFQGVQAQDQESRIPKTPIGGRPNIPSDLSVEFGFNQLTNRAEDLGVRFFRSRTFNVYYQYPINIFGDNSGFVLKPGIGIGTDKMAFQENKNLFNNPDLGPESSQLLELTEVFGDNIRIKNNTFAANYIDIPLDLVWHLNKSNYTSGFRASVGGKIGFLYNAHSKITFTDANGLQRKVKDSQNYGLEKIRYGISVKAGTPGFYAWGYFGLNQIWQTGLGPDNSRASQINFGIAAVLF</sequence>